<organism evidence="7 8">
    <name type="scientific">Peribacillus butanolivorans</name>
    <dbReference type="NCBI Taxonomy" id="421767"/>
    <lineage>
        <taxon>Bacteria</taxon>
        <taxon>Bacillati</taxon>
        <taxon>Bacillota</taxon>
        <taxon>Bacilli</taxon>
        <taxon>Bacillales</taxon>
        <taxon>Bacillaceae</taxon>
        <taxon>Peribacillus</taxon>
    </lineage>
</organism>
<evidence type="ECO:0000313" key="8">
    <source>
        <dbReference type="Proteomes" id="UP000220106"/>
    </source>
</evidence>
<dbReference type="Proteomes" id="UP000220106">
    <property type="component" value="Unassembled WGS sequence"/>
</dbReference>
<evidence type="ECO:0000256" key="3">
    <source>
        <dbReference type="ARBA" id="ARBA00022723"/>
    </source>
</evidence>
<name>A0AAX0S7H8_9BACI</name>
<evidence type="ECO:0000256" key="1">
    <source>
        <dbReference type="ARBA" id="ARBA00001946"/>
    </source>
</evidence>
<dbReference type="InterPro" id="IPR020476">
    <property type="entry name" value="Nudix_hydrolase"/>
</dbReference>
<dbReference type="PROSITE" id="PS51462">
    <property type="entry name" value="NUDIX"/>
    <property type="match status" value="1"/>
</dbReference>
<sequence length="165" mass="18948">MEIIYNICFITRKKSGKNEVLLLFRKKEPNKHKWNGVGGKIEPGETIDESMEREIIEETGLKVKGLTFRGIVTWNQTGGMYVYRAEDTGGGLLACDEGELAWKPYQWVMEADEVVPNIKYYLSDILLDDPPYEFACTYENNLLLSVKKKPLPNMKKIISPTKIRL</sequence>
<accession>A0AAX0S7H8</accession>
<dbReference type="Gene3D" id="3.90.79.10">
    <property type="entry name" value="Nucleoside Triphosphate Pyrophosphohydrolase"/>
    <property type="match status" value="1"/>
</dbReference>
<dbReference type="CDD" id="cd18886">
    <property type="entry name" value="NUDIX_MutT_Nudt1"/>
    <property type="match status" value="1"/>
</dbReference>
<dbReference type="GO" id="GO:0016818">
    <property type="term" value="F:hydrolase activity, acting on acid anhydrides, in phosphorus-containing anhydrides"/>
    <property type="evidence" value="ECO:0007669"/>
    <property type="project" value="TreeGrafter"/>
</dbReference>
<evidence type="ECO:0000256" key="4">
    <source>
        <dbReference type="ARBA" id="ARBA00022801"/>
    </source>
</evidence>
<dbReference type="GO" id="GO:0046872">
    <property type="term" value="F:metal ion binding"/>
    <property type="evidence" value="ECO:0007669"/>
    <property type="project" value="UniProtKB-KW"/>
</dbReference>
<evidence type="ECO:0000256" key="2">
    <source>
        <dbReference type="ARBA" id="ARBA00005582"/>
    </source>
</evidence>
<reference evidence="7 8" key="1">
    <citation type="submission" date="2017-09" db="EMBL/GenBank/DDBJ databases">
        <title>Large-scale bioinformatics analysis of Bacillus genomes uncovers conserved roles of natural products in bacterial physiology.</title>
        <authorList>
            <consortium name="Agbiome Team Llc"/>
            <person name="Bleich R.M."/>
            <person name="Kirk G.J."/>
            <person name="Santa Maria K.C."/>
            <person name="Allen S.E."/>
            <person name="Farag S."/>
            <person name="Shank E.A."/>
            <person name="Bowers A."/>
        </authorList>
    </citation>
    <scope>NUCLEOTIDE SEQUENCE [LARGE SCALE GENOMIC DNA]</scope>
    <source>
        <strain evidence="7 8">AFS003229</strain>
    </source>
</reference>
<proteinExistence type="inferred from homology"/>
<dbReference type="InterPro" id="IPR015797">
    <property type="entry name" value="NUDIX_hydrolase-like_dom_sf"/>
</dbReference>
<comment type="caution">
    <text evidence="7">The sequence shown here is derived from an EMBL/GenBank/DDBJ whole genome shotgun (WGS) entry which is preliminary data.</text>
</comment>
<dbReference type="PRINTS" id="PR00502">
    <property type="entry name" value="NUDIXFAMILY"/>
</dbReference>
<dbReference type="PANTHER" id="PTHR43758:SF2">
    <property type="entry name" value="OXIDIZED PURINE NUCLEOSIDE TRIPHOSPHATE HYDROLASE"/>
    <property type="match status" value="1"/>
</dbReference>
<evidence type="ECO:0000313" key="7">
    <source>
        <dbReference type="EMBL" id="PEJ37620.1"/>
    </source>
</evidence>
<dbReference type="PANTHER" id="PTHR43758">
    <property type="entry name" value="7,8-DIHYDRO-8-OXOGUANINE TRIPHOSPHATASE"/>
    <property type="match status" value="1"/>
</dbReference>
<protein>
    <submittedName>
        <fullName evidence="7">DNA mismatch repair protein MutT</fullName>
    </submittedName>
</protein>
<comment type="cofactor">
    <cofactor evidence="1">
        <name>Mg(2+)</name>
        <dbReference type="ChEBI" id="CHEBI:18420"/>
    </cofactor>
</comment>
<dbReference type="Pfam" id="PF00293">
    <property type="entry name" value="NUDIX"/>
    <property type="match status" value="1"/>
</dbReference>
<dbReference type="EMBL" id="NUEQ01000004">
    <property type="protein sequence ID" value="PEJ37620.1"/>
    <property type="molecule type" value="Genomic_DNA"/>
</dbReference>
<dbReference type="RefSeq" id="WP_098174630.1">
    <property type="nucleotide sequence ID" value="NZ_NUEQ01000004.1"/>
</dbReference>
<dbReference type="InterPro" id="IPR000086">
    <property type="entry name" value="NUDIX_hydrolase_dom"/>
</dbReference>
<comment type="similarity">
    <text evidence="2">Belongs to the Nudix hydrolase family.</text>
</comment>
<dbReference type="AlphaFoldDB" id="A0AAX0S7H8"/>
<dbReference type="GO" id="GO:0005737">
    <property type="term" value="C:cytoplasm"/>
    <property type="evidence" value="ECO:0007669"/>
    <property type="project" value="TreeGrafter"/>
</dbReference>
<keyword evidence="3" id="KW-0479">Metal-binding</keyword>
<dbReference type="SUPFAM" id="SSF55811">
    <property type="entry name" value="Nudix"/>
    <property type="match status" value="1"/>
</dbReference>
<keyword evidence="5" id="KW-0460">Magnesium</keyword>
<keyword evidence="4" id="KW-0378">Hydrolase</keyword>
<evidence type="ECO:0000256" key="5">
    <source>
        <dbReference type="ARBA" id="ARBA00022842"/>
    </source>
</evidence>
<feature type="domain" description="Nudix hydrolase" evidence="6">
    <location>
        <begin position="1"/>
        <end position="126"/>
    </location>
</feature>
<gene>
    <name evidence="7" type="ORF">CN689_01615</name>
</gene>
<evidence type="ECO:0000259" key="6">
    <source>
        <dbReference type="PROSITE" id="PS51462"/>
    </source>
</evidence>